<comment type="caution">
    <text evidence="1">The sequence shown here is derived from an EMBL/GenBank/DDBJ whole genome shotgun (WGS) entry which is preliminary data.</text>
</comment>
<sequence length="104" mass="12132">MDIPVYHYTPCTQSGHFLKRWEYAGSRDRPAVAIFMTSGRRCQITCLPETMGSDVGTWRRLRNAMGAIEFRVNFEHRSNVASSFRMFDLVDMIKDLDVRGRKLR</sequence>
<dbReference type="Proteomes" id="UP000827092">
    <property type="component" value="Unassembled WGS sequence"/>
</dbReference>
<evidence type="ECO:0000313" key="1">
    <source>
        <dbReference type="EMBL" id="KAG8185452.1"/>
    </source>
</evidence>
<accession>A0AAV6UM10</accession>
<gene>
    <name evidence="1" type="ORF">JTE90_022383</name>
</gene>
<keyword evidence="2" id="KW-1185">Reference proteome</keyword>
<evidence type="ECO:0000313" key="2">
    <source>
        <dbReference type="Proteomes" id="UP000827092"/>
    </source>
</evidence>
<reference evidence="1 2" key="1">
    <citation type="journal article" date="2022" name="Nat. Ecol. Evol.">
        <title>A masculinizing supergene underlies an exaggerated male reproductive morph in a spider.</title>
        <authorList>
            <person name="Hendrickx F."/>
            <person name="De Corte Z."/>
            <person name="Sonet G."/>
            <person name="Van Belleghem S.M."/>
            <person name="Kostlbacher S."/>
            <person name="Vangestel C."/>
        </authorList>
    </citation>
    <scope>NUCLEOTIDE SEQUENCE [LARGE SCALE GENOMIC DNA]</scope>
    <source>
        <strain evidence="1">W744_W776</strain>
    </source>
</reference>
<organism evidence="1 2">
    <name type="scientific">Oedothorax gibbosus</name>
    <dbReference type="NCBI Taxonomy" id="931172"/>
    <lineage>
        <taxon>Eukaryota</taxon>
        <taxon>Metazoa</taxon>
        <taxon>Ecdysozoa</taxon>
        <taxon>Arthropoda</taxon>
        <taxon>Chelicerata</taxon>
        <taxon>Arachnida</taxon>
        <taxon>Araneae</taxon>
        <taxon>Araneomorphae</taxon>
        <taxon>Entelegynae</taxon>
        <taxon>Araneoidea</taxon>
        <taxon>Linyphiidae</taxon>
        <taxon>Erigoninae</taxon>
        <taxon>Oedothorax</taxon>
    </lineage>
</organism>
<proteinExistence type="predicted"/>
<protein>
    <submittedName>
        <fullName evidence="1">Uncharacterized protein</fullName>
    </submittedName>
</protein>
<dbReference type="EMBL" id="JAFNEN010000335">
    <property type="protein sequence ID" value="KAG8185452.1"/>
    <property type="molecule type" value="Genomic_DNA"/>
</dbReference>
<name>A0AAV6UM10_9ARAC</name>
<dbReference type="AlphaFoldDB" id="A0AAV6UM10"/>